<accession>A0ABX3CMZ2</accession>
<dbReference type="RefSeq" id="WP_009335577.1">
    <property type="nucleotide sequence ID" value="NZ_JAMAWK010000009.1"/>
</dbReference>
<feature type="domain" description="ATP-dependent DNA ligase family profile" evidence="3">
    <location>
        <begin position="103"/>
        <end position="192"/>
    </location>
</feature>
<comment type="similarity">
    <text evidence="1">Belongs to the ATP-dependent DNA ligase family.</text>
</comment>
<dbReference type="SUPFAM" id="SSF56091">
    <property type="entry name" value="DNA ligase/mRNA capping enzyme, catalytic domain"/>
    <property type="match status" value="1"/>
</dbReference>
<dbReference type="InterPro" id="IPR012310">
    <property type="entry name" value="DNA_ligase_ATP-dep_cent"/>
</dbReference>
<reference evidence="4 5" key="1">
    <citation type="submission" date="2016-07" db="EMBL/GenBank/DDBJ databases">
        <title>Bacillus oceanisediminis whole genome.</title>
        <authorList>
            <person name="Pal Y."/>
            <person name="Verma A."/>
            <person name="Mual P."/>
            <person name="Srinivasan K."/>
        </authorList>
    </citation>
    <scope>NUCLEOTIDE SEQUENCE [LARGE SCALE GENOMIC DNA]</scope>
    <source>
        <strain evidence="4 5">Bhandara28</strain>
    </source>
</reference>
<dbReference type="PANTHER" id="PTHR45674">
    <property type="entry name" value="DNA LIGASE 1/3 FAMILY MEMBER"/>
    <property type="match status" value="1"/>
</dbReference>
<keyword evidence="2" id="KW-0436">Ligase</keyword>
<proteinExistence type="inferred from homology"/>
<dbReference type="PROSITE" id="PS50160">
    <property type="entry name" value="DNA_LIGASE_A3"/>
    <property type="match status" value="1"/>
</dbReference>
<evidence type="ECO:0000259" key="3">
    <source>
        <dbReference type="PROSITE" id="PS50160"/>
    </source>
</evidence>
<evidence type="ECO:0000313" key="5">
    <source>
        <dbReference type="Proteomes" id="UP000180194"/>
    </source>
</evidence>
<evidence type="ECO:0000256" key="1">
    <source>
        <dbReference type="ARBA" id="ARBA00007572"/>
    </source>
</evidence>
<sequence>MDFIWPMLLSPSEPFTEEGWLFELKAVGIRLELIHDKRDGIQGFTRHNTNCTKAFLPEFETLSFSDDLILDCELICYDPEEKRDSWELVMERFRLQNEIKIRHTAEELPCTLIVFDVLYYKKPLLDMQLIERKMILEELFDNTPVIQKTAFLDTEGQAFFEQIKQLQLEGAVAKKKNSKYAPGKRVDFWKKIVRYEYYQVVIRGFKKSEFGLLCSFEEEGKLKPAGVIEFATPFNRKLFYNRAAALKGEEDKLNVYLKEGIPATVKTRGLTKKGYLRTPVLLELH</sequence>
<dbReference type="Gene3D" id="3.30.470.30">
    <property type="entry name" value="DNA ligase/mRNA capping enzyme"/>
    <property type="match status" value="1"/>
</dbReference>
<keyword evidence="5" id="KW-1185">Reference proteome</keyword>
<dbReference type="PANTHER" id="PTHR45674:SF4">
    <property type="entry name" value="DNA LIGASE 1"/>
    <property type="match status" value="1"/>
</dbReference>
<comment type="caution">
    <text evidence="4">The sequence shown here is derived from an EMBL/GenBank/DDBJ whole genome shotgun (WGS) entry which is preliminary data.</text>
</comment>
<organism evidence="4 5">
    <name type="scientific">Cytobacillus oceanisediminis</name>
    <dbReference type="NCBI Taxonomy" id="665099"/>
    <lineage>
        <taxon>Bacteria</taxon>
        <taxon>Bacillati</taxon>
        <taxon>Bacillota</taxon>
        <taxon>Bacilli</taxon>
        <taxon>Bacillales</taxon>
        <taxon>Bacillaceae</taxon>
        <taxon>Cytobacillus</taxon>
    </lineage>
</organism>
<protein>
    <recommendedName>
        <fullName evidence="3">ATP-dependent DNA ligase family profile domain-containing protein</fullName>
    </recommendedName>
</protein>
<evidence type="ECO:0000256" key="2">
    <source>
        <dbReference type="ARBA" id="ARBA00022598"/>
    </source>
</evidence>
<dbReference type="Pfam" id="PF01068">
    <property type="entry name" value="DNA_ligase_A_M"/>
    <property type="match status" value="1"/>
</dbReference>
<dbReference type="Proteomes" id="UP000180194">
    <property type="component" value="Unassembled WGS sequence"/>
</dbReference>
<dbReference type="InterPro" id="IPR050191">
    <property type="entry name" value="ATP-dep_DNA_ligase"/>
</dbReference>
<name>A0ABX3CMZ2_9BACI</name>
<dbReference type="EMBL" id="MBRJ01000041">
    <property type="protein sequence ID" value="OHX44603.1"/>
    <property type="molecule type" value="Genomic_DNA"/>
</dbReference>
<evidence type="ECO:0000313" key="4">
    <source>
        <dbReference type="EMBL" id="OHX44603.1"/>
    </source>
</evidence>
<gene>
    <name evidence="4" type="ORF">BBV17_25605</name>
</gene>